<reference evidence="2 3" key="1">
    <citation type="submission" date="2017-07" db="EMBL/GenBank/DDBJ databases">
        <title>Amycolatopsis antarcticus sp. nov., isolated from the surface of an Antarcticus brown macroalga.</title>
        <authorList>
            <person name="Wang J."/>
            <person name="Leiva S."/>
            <person name="Huang J."/>
            <person name="Huang Y."/>
        </authorList>
    </citation>
    <scope>NUCLEOTIDE SEQUENCE [LARGE SCALE GENOMIC DNA]</scope>
    <source>
        <strain evidence="2 3">AU-G6</strain>
    </source>
</reference>
<protein>
    <recommendedName>
        <fullName evidence="4">Transmembrane protein</fullName>
    </recommendedName>
</protein>
<accession>A0A263DAF6</accession>
<evidence type="ECO:0000256" key="1">
    <source>
        <dbReference type="SAM" id="Phobius"/>
    </source>
</evidence>
<dbReference type="InParanoid" id="A0A263DAF6"/>
<name>A0A263DAF6_9PSEU</name>
<keyword evidence="3" id="KW-1185">Reference proteome</keyword>
<feature type="transmembrane region" description="Helical" evidence="1">
    <location>
        <begin position="45"/>
        <end position="64"/>
    </location>
</feature>
<gene>
    <name evidence="2" type="ORF">CFN78_04995</name>
</gene>
<feature type="transmembrane region" description="Helical" evidence="1">
    <location>
        <begin position="84"/>
        <end position="102"/>
    </location>
</feature>
<evidence type="ECO:0008006" key="4">
    <source>
        <dbReference type="Google" id="ProtNLM"/>
    </source>
</evidence>
<evidence type="ECO:0000313" key="2">
    <source>
        <dbReference type="EMBL" id="OZM74476.1"/>
    </source>
</evidence>
<feature type="transmembrane region" description="Helical" evidence="1">
    <location>
        <begin position="107"/>
        <end position="128"/>
    </location>
</feature>
<evidence type="ECO:0000313" key="3">
    <source>
        <dbReference type="Proteomes" id="UP000242444"/>
    </source>
</evidence>
<keyword evidence="1" id="KW-0472">Membrane</keyword>
<dbReference type="AlphaFoldDB" id="A0A263DAF6"/>
<feature type="transmembrane region" description="Helical" evidence="1">
    <location>
        <begin position="140"/>
        <end position="162"/>
    </location>
</feature>
<sequence length="169" mass="17363">MPDTTGGHEARSEADAATDVDGLAAEIDQVGARTARTVVLGQQRAVTIALAVLLLVAGLLLPWVGEISGWQVLVTGDGGAIPRLFAATATLVGVVGSVLALLTRRWWLTWVGAVGGWFASVDGMLAVWSQQSSAATGTVGGGPGAGMILSIIAMVVLAVLWMRTAWSRT</sequence>
<dbReference type="RefSeq" id="WP_094861374.1">
    <property type="nucleotide sequence ID" value="NZ_NKYE01000002.1"/>
</dbReference>
<comment type="caution">
    <text evidence="2">The sequence shown here is derived from an EMBL/GenBank/DDBJ whole genome shotgun (WGS) entry which is preliminary data.</text>
</comment>
<proteinExistence type="predicted"/>
<dbReference type="Proteomes" id="UP000242444">
    <property type="component" value="Unassembled WGS sequence"/>
</dbReference>
<dbReference type="OrthoDB" id="4773013at2"/>
<keyword evidence="1" id="KW-0812">Transmembrane</keyword>
<keyword evidence="1" id="KW-1133">Transmembrane helix</keyword>
<organism evidence="2 3">
    <name type="scientific">Amycolatopsis antarctica</name>
    <dbReference type="NCBI Taxonomy" id="1854586"/>
    <lineage>
        <taxon>Bacteria</taxon>
        <taxon>Bacillati</taxon>
        <taxon>Actinomycetota</taxon>
        <taxon>Actinomycetes</taxon>
        <taxon>Pseudonocardiales</taxon>
        <taxon>Pseudonocardiaceae</taxon>
        <taxon>Amycolatopsis</taxon>
    </lineage>
</organism>
<dbReference type="EMBL" id="NKYE01000002">
    <property type="protein sequence ID" value="OZM74476.1"/>
    <property type="molecule type" value="Genomic_DNA"/>
</dbReference>